<evidence type="ECO:0000313" key="3">
    <source>
        <dbReference type="Proteomes" id="UP001597512"/>
    </source>
</evidence>
<feature type="transmembrane region" description="Helical" evidence="1">
    <location>
        <begin position="483"/>
        <end position="501"/>
    </location>
</feature>
<feature type="transmembrane region" description="Helical" evidence="1">
    <location>
        <begin position="49"/>
        <end position="67"/>
    </location>
</feature>
<feature type="transmembrane region" description="Helical" evidence="1">
    <location>
        <begin position="507"/>
        <end position="526"/>
    </location>
</feature>
<feature type="transmembrane region" description="Helical" evidence="1">
    <location>
        <begin position="247"/>
        <end position="267"/>
    </location>
</feature>
<evidence type="ECO:0000313" key="2">
    <source>
        <dbReference type="EMBL" id="MFD2934218.1"/>
    </source>
</evidence>
<name>A0ABW6AIC6_9BACT</name>
<keyword evidence="1" id="KW-1133">Transmembrane helix</keyword>
<proteinExistence type="predicted"/>
<keyword evidence="1" id="KW-0472">Membrane</keyword>
<protein>
    <recommendedName>
        <fullName evidence="4">O-antigen polysaccharide polymerase Wzy</fullName>
    </recommendedName>
</protein>
<sequence>MNSKLRHISHHFSGTASEEFAVKIVRWSWVVLVISSIFQCIFFQSLENFVAVGCVLIVWSVVTNVFLRSSTLKNFPLSTFLLLGFSSTQFYFPLLFTLLEGKPIVFNLELPFEVFFHSMAAFFVLVLVHIFYQILSEKWAKGTSSLFERAGFFAPPSDLQLWIMGIIGVASTYYVWLYSPSVGWSPTGAAEDKVVQALIPFSYAPYFIPFGRLYGRNAVTTKRLLIMLATFTLILFLVSIARNSRSGFMLGFASVGFAYGLGALLNYFKPRFFTLRNSFIAAIIFWLFTGPIADIGTAMAMVRGQRLDIPYSELIELTLEAFNDKDAIRVRRLADNTEKQDWDEIYMDNIFIQRFSNLKYNDASLVMAAKLGDYDTDLLNFTIDHFLSTLPLPVLEFLGLNVNKEMINSNSYGDYFYYQVTASPWVLEAFRTGHFAGTGMATFGWWYLLILAIGIFPVYVLFDKLAIREYKNTSSVIMNNSNVRFSFCGLLSLTSIFQFLPFESVEVIGSFFLRGWIQMVLLYFLFYHFTRLISTFIQGDGSSMQVKRSRLYTIKKI</sequence>
<reference evidence="3" key="1">
    <citation type="journal article" date="2019" name="Int. J. Syst. Evol. Microbiol.">
        <title>The Global Catalogue of Microorganisms (GCM) 10K type strain sequencing project: providing services to taxonomists for standard genome sequencing and annotation.</title>
        <authorList>
            <consortium name="The Broad Institute Genomics Platform"/>
            <consortium name="The Broad Institute Genome Sequencing Center for Infectious Disease"/>
            <person name="Wu L."/>
            <person name="Ma J."/>
        </authorList>
    </citation>
    <scope>NUCLEOTIDE SEQUENCE [LARGE SCALE GENOMIC DNA]</scope>
    <source>
        <strain evidence="3">KCTC 52490</strain>
    </source>
</reference>
<feature type="transmembrane region" description="Helical" evidence="1">
    <location>
        <begin position="159"/>
        <end position="177"/>
    </location>
</feature>
<feature type="transmembrane region" description="Helical" evidence="1">
    <location>
        <begin position="444"/>
        <end position="462"/>
    </location>
</feature>
<feature type="transmembrane region" description="Helical" evidence="1">
    <location>
        <begin position="224"/>
        <end position="241"/>
    </location>
</feature>
<feature type="transmembrane region" description="Helical" evidence="1">
    <location>
        <begin position="279"/>
        <end position="302"/>
    </location>
</feature>
<feature type="transmembrane region" description="Helical" evidence="1">
    <location>
        <begin position="20"/>
        <end position="43"/>
    </location>
</feature>
<evidence type="ECO:0000256" key="1">
    <source>
        <dbReference type="SAM" id="Phobius"/>
    </source>
</evidence>
<keyword evidence="3" id="KW-1185">Reference proteome</keyword>
<keyword evidence="1" id="KW-0812">Transmembrane</keyword>
<organism evidence="2 3">
    <name type="scientific">Spirosoma flavum</name>
    <dbReference type="NCBI Taxonomy" id="2048557"/>
    <lineage>
        <taxon>Bacteria</taxon>
        <taxon>Pseudomonadati</taxon>
        <taxon>Bacteroidota</taxon>
        <taxon>Cytophagia</taxon>
        <taxon>Cytophagales</taxon>
        <taxon>Cytophagaceae</taxon>
        <taxon>Spirosoma</taxon>
    </lineage>
</organism>
<accession>A0ABW6AIC6</accession>
<gene>
    <name evidence="2" type="ORF">ACFS25_10520</name>
</gene>
<comment type="caution">
    <text evidence="2">The sequence shown here is derived from an EMBL/GenBank/DDBJ whole genome shotgun (WGS) entry which is preliminary data.</text>
</comment>
<feature type="transmembrane region" description="Helical" evidence="1">
    <location>
        <begin position="197"/>
        <end position="215"/>
    </location>
</feature>
<feature type="transmembrane region" description="Helical" evidence="1">
    <location>
        <begin position="79"/>
        <end position="99"/>
    </location>
</feature>
<dbReference type="Proteomes" id="UP001597512">
    <property type="component" value="Unassembled WGS sequence"/>
</dbReference>
<dbReference type="RefSeq" id="WP_381499691.1">
    <property type="nucleotide sequence ID" value="NZ_JBHUOM010000002.1"/>
</dbReference>
<dbReference type="EMBL" id="JBHUOM010000002">
    <property type="protein sequence ID" value="MFD2934218.1"/>
    <property type="molecule type" value="Genomic_DNA"/>
</dbReference>
<feature type="transmembrane region" description="Helical" evidence="1">
    <location>
        <begin position="114"/>
        <end position="135"/>
    </location>
</feature>
<evidence type="ECO:0008006" key="4">
    <source>
        <dbReference type="Google" id="ProtNLM"/>
    </source>
</evidence>